<name>A0A5J9U6B3_9POAL</name>
<dbReference type="OrthoDB" id="10266696at2759"/>
<dbReference type="Gene3D" id="1.10.220.150">
    <property type="entry name" value="Arf GTPase activating protein"/>
    <property type="match status" value="1"/>
</dbReference>
<dbReference type="InterPro" id="IPR038508">
    <property type="entry name" value="ArfGAP_dom_sf"/>
</dbReference>
<evidence type="ECO:0000313" key="2">
    <source>
        <dbReference type="EMBL" id="TVU19183.1"/>
    </source>
</evidence>
<dbReference type="Proteomes" id="UP000324897">
    <property type="component" value="Chromosome 7"/>
</dbReference>
<comment type="caution">
    <text evidence="2">The sequence shown here is derived from an EMBL/GenBank/DDBJ whole genome shotgun (WGS) entry which is preliminary data.</text>
</comment>
<keyword evidence="3" id="KW-1185">Reference proteome</keyword>
<dbReference type="InterPro" id="IPR001164">
    <property type="entry name" value="ArfGAP_dom"/>
</dbReference>
<feature type="domain" description="Arf-GAP" evidence="1">
    <location>
        <begin position="43"/>
        <end position="86"/>
    </location>
</feature>
<dbReference type="GO" id="GO:0005096">
    <property type="term" value="F:GTPase activator activity"/>
    <property type="evidence" value="ECO:0007669"/>
    <property type="project" value="InterPro"/>
</dbReference>
<evidence type="ECO:0000313" key="3">
    <source>
        <dbReference type="Proteomes" id="UP000324897"/>
    </source>
</evidence>
<dbReference type="SUPFAM" id="SSF57863">
    <property type="entry name" value="ArfGap/RecO-like zinc finger"/>
    <property type="match status" value="1"/>
</dbReference>
<dbReference type="Gramene" id="TVU19183">
    <property type="protein sequence ID" value="TVU19183"/>
    <property type="gene ID" value="EJB05_35320"/>
</dbReference>
<gene>
    <name evidence="2" type="ORF">EJB05_35320</name>
</gene>
<reference evidence="2 3" key="1">
    <citation type="journal article" date="2019" name="Sci. Rep.">
        <title>A high-quality genome of Eragrostis curvula grass provides insights into Poaceae evolution and supports new strategies to enhance forage quality.</title>
        <authorList>
            <person name="Carballo J."/>
            <person name="Santos B.A.C.M."/>
            <person name="Zappacosta D."/>
            <person name="Garbus I."/>
            <person name="Selva J.P."/>
            <person name="Gallo C.A."/>
            <person name="Diaz A."/>
            <person name="Albertini E."/>
            <person name="Caccamo M."/>
            <person name="Echenique V."/>
        </authorList>
    </citation>
    <scope>NUCLEOTIDE SEQUENCE [LARGE SCALE GENOMIC DNA]</scope>
    <source>
        <strain evidence="3">cv. Victoria</strain>
        <tissue evidence="2">Leaf</tissue>
    </source>
</reference>
<dbReference type="EMBL" id="RWGY01000029">
    <property type="protein sequence ID" value="TVU19183.1"/>
    <property type="molecule type" value="Genomic_DNA"/>
</dbReference>
<dbReference type="AlphaFoldDB" id="A0A5J9U6B3"/>
<protein>
    <recommendedName>
        <fullName evidence="1">Arf-GAP domain-containing protein</fullName>
    </recommendedName>
</protein>
<accession>A0A5J9U6B3</accession>
<dbReference type="InterPro" id="IPR037278">
    <property type="entry name" value="ARFGAP/RecO"/>
</dbReference>
<evidence type="ECO:0000259" key="1">
    <source>
        <dbReference type="Pfam" id="PF01412"/>
    </source>
</evidence>
<dbReference type="Pfam" id="PF01412">
    <property type="entry name" value="ArfGap"/>
    <property type="match status" value="1"/>
</dbReference>
<proteinExistence type="predicted"/>
<sequence length="151" mass="17522">MNLTANTLKMIIGMHQKFSFVMILPVIWAEEMIYDWYPANAREMLEYLLNQPANKLCADCGTPDPKWVVLPFGLHQSLGVHISKVMIHTGISSIPEVHIMKRWRRNARDLVYPDDFSLDSDTVGDELRQSLLYCDACCIYVDRIRIMRSMK</sequence>
<organism evidence="2 3">
    <name type="scientific">Eragrostis curvula</name>
    <name type="common">weeping love grass</name>
    <dbReference type="NCBI Taxonomy" id="38414"/>
    <lineage>
        <taxon>Eukaryota</taxon>
        <taxon>Viridiplantae</taxon>
        <taxon>Streptophyta</taxon>
        <taxon>Embryophyta</taxon>
        <taxon>Tracheophyta</taxon>
        <taxon>Spermatophyta</taxon>
        <taxon>Magnoliopsida</taxon>
        <taxon>Liliopsida</taxon>
        <taxon>Poales</taxon>
        <taxon>Poaceae</taxon>
        <taxon>PACMAD clade</taxon>
        <taxon>Chloridoideae</taxon>
        <taxon>Eragrostideae</taxon>
        <taxon>Eragrostidinae</taxon>
        <taxon>Eragrostis</taxon>
    </lineage>
</organism>